<name>A0ABN6PWP2_NOSCO</name>
<evidence type="ECO:0000313" key="2">
    <source>
        <dbReference type="Proteomes" id="UP001055453"/>
    </source>
</evidence>
<dbReference type="InterPro" id="IPR029063">
    <property type="entry name" value="SAM-dependent_MTases_sf"/>
</dbReference>
<evidence type="ECO:0000313" key="1">
    <source>
        <dbReference type="EMBL" id="BDI14441.1"/>
    </source>
</evidence>
<dbReference type="SUPFAM" id="SSF53335">
    <property type="entry name" value="S-adenosyl-L-methionine-dependent methyltransferases"/>
    <property type="match status" value="1"/>
</dbReference>
<dbReference type="Proteomes" id="UP001055453">
    <property type="component" value="Chromosome"/>
</dbReference>
<accession>A0ABN6PWP2</accession>
<keyword evidence="2" id="KW-1185">Reference proteome</keyword>
<dbReference type="Gene3D" id="3.40.50.150">
    <property type="entry name" value="Vaccinia Virus protein VP39"/>
    <property type="match status" value="1"/>
</dbReference>
<sequence>MLNVEKKLHNKICIDLNFGDDCINPFDEMDHNLWVKIEHLGRYLFAADYLRQFKLNCIADIACGVGYGLAELDKSADLVIGVDGNTGSIQFWQKYSNSQ</sequence>
<gene>
    <name evidence="1" type="ORF">ANSO36C_02430</name>
</gene>
<reference evidence="1" key="1">
    <citation type="submission" date="2022-04" db="EMBL/GenBank/DDBJ databases">
        <title>Complete genome sequence of a cyanobacterium, Nostoc sp. SO-36, isolated in Antarctica.</title>
        <authorList>
            <person name="Kanesaki Y."/>
            <person name="Effendi D."/>
            <person name="Sakamoto T."/>
            <person name="Ohtani S."/>
            <person name="Awai K."/>
        </authorList>
    </citation>
    <scope>NUCLEOTIDE SEQUENCE</scope>
    <source>
        <strain evidence="1">SO-36</strain>
    </source>
</reference>
<protein>
    <submittedName>
        <fullName evidence="1">Uncharacterized protein</fullName>
    </submittedName>
</protein>
<dbReference type="EMBL" id="AP025732">
    <property type="protein sequence ID" value="BDI14441.1"/>
    <property type="molecule type" value="Genomic_DNA"/>
</dbReference>
<proteinExistence type="predicted"/>
<organism evidence="1 2">
    <name type="scientific">Nostoc cf. commune SO-36</name>
    <dbReference type="NCBI Taxonomy" id="449208"/>
    <lineage>
        <taxon>Bacteria</taxon>
        <taxon>Bacillati</taxon>
        <taxon>Cyanobacteriota</taxon>
        <taxon>Cyanophyceae</taxon>
        <taxon>Nostocales</taxon>
        <taxon>Nostocaceae</taxon>
        <taxon>Nostoc</taxon>
    </lineage>
</organism>